<evidence type="ECO:0000256" key="3">
    <source>
        <dbReference type="ARBA" id="ARBA00022452"/>
    </source>
</evidence>
<dbReference type="EMBL" id="JAAIKD010000004">
    <property type="protein sequence ID" value="NEV94329.1"/>
    <property type="molecule type" value="Genomic_DNA"/>
</dbReference>
<accession>A0A6B3R149</accession>
<keyword evidence="5" id="KW-0472">Membrane</keyword>
<dbReference type="GO" id="GO:0009279">
    <property type="term" value="C:cell outer membrane"/>
    <property type="evidence" value="ECO:0007669"/>
    <property type="project" value="UniProtKB-SubCell"/>
</dbReference>
<sequence length="1054" mass="116573">MKKIYILILLFFMGLSSAMAQVTTATISGLVKDDQGIPLPGANVVATHLPTGSVYGAMTNMDGRFRLNNLRIGGPYRVNISYVGFETKILDNITLDLGETYNIDITLVTTSNALDEVLITVSDNPTFSSERTGAATQITSKDLKGLPTISRSAQDFTRLEPTASGNSFGGRNDQFNNFSLDGAVFNNPFGLDSPTPGGQTGAQPISLDAIEQIKVTTAPYDVTLSGFTGASVNAVTKSGDNTFDATVYSFFRNENLTGGEIKGQDVPRNDLNQIQYGVSVGGPIIENKLFFFANFEKDDRTDLGSPFTPNRGTGAIDESRVLATDMMAVSNALANLGYDTGRFEGFNYNSESTKGILKLDWNINKDHKAALIYNFLRASKDNPAHRTALGFRGPSPSVIQFENSGYQSNNNLNSVQFELNSSFGNKYSNKFQAGYTYFNDFRNPFSAPAPPITIQDGSGSNFIIAGHEPFSINNELQQKVFQVTNNFNIFVGDHSITLGTAFERFEFDNSFNLAAYDNFGNPNGYYGTFRAYPSVDAFLADANAGSQSAIAQNLTYAQNVFESRNAKGVGNDGGWRLAEVNVGQLSFYAQDEWSIADNFKLSYGIRFDKPMYFNTDEKIREFIETDNGASVDPQTVYYDPETNSETTLNSTELPTDDFLISPRLGFNWDVRNDKTLQIRGGTGVFTGRLPFVWIGNQVSGADQTFFQIVDPEFKFPQVWRSNLGVDYKFDNGIIASTDLSYTEDINAAHVQNWGLQEPSESLAGVDNRAIYAAVDKGANNAYVFTNSDKGRIFNAVATLKKNFDNGLYVSASYSYLNAKDVNSIEAEITGDAFNFNPTLGNANTDALGFSKYGDTHRFIAVISKNWQYGSQKQWETTVSSFIEYAKGGRYNYTYGGDINNDGSNINDLLYIPTEQELLQMQFTGPGQADAYNAFIENNDYMRDNRGRYFERYGALAPWRSTVDLKVLQDYNFKVSGDKTNTIQLSLDILNLGNLINSDWGIVQEPFNQQPIGVSVDQQTNLPVYSFSENRVDSFAVNTSLISRWRMQVGLRYSF</sequence>
<evidence type="ECO:0000256" key="1">
    <source>
        <dbReference type="ARBA" id="ARBA00004571"/>
    </source>
</evidence>
<protein>
    <submittedName>
        <fullName evidence="9">TonB-dependent receptor</fullName>
    </submittedName>
</protein>
<name>A0A6B3R149_9FLAO</name>
<comment type="subcellular location">
    <subcellularLocation>
        <location evidence="1">Cell outer membrane</location>
        <topology evidence="1">Multi-pass membrane protein</topology>
    </subcellularLocation>
</comment>
<gene>
    <name evidence="9" type="ORF">G3567_09250</name>
</gene>
<dbReference type="InterPro" id="IPR036942">
    <property type="entry name" value="Beta-barrel_TonB_sf"/>
</dbReference>
<dbReference type="Gene3D" id="2.40.170.20">
    <property type="entry name" value="TonB-dependent receptor, beta-barrel domain"/>
    <property type="match status" value="1"/>
</dbReference>
<dbReference type="SUPFAM" id="SSF56935">
    <property type="entry name" value="Porins"/>
    <property type="match status" value="1"/>
</dbReference>
<dbReference type="RefSeq" id="WP_164005042.1">
    <property type="nucleotide sequence ID" value="NZ_JAAIKD010000004.1"/>
</dbReference>
<proteinExistence type="predicted"/>
<evidence type="ECO:0000256" key="4">
    <source>
        <dbReference type="ARBA" id="ARBA00022692"/>
    </source>
</evidence>
<keyword evidence="10" id="KW-1185">Reference proteome</keyword>
<comment type="caution">
    <text evidence="9">The sequence shown here is derived from an EMBL/GenBank/DDBJ whole genome shotgun (WGS) entry which is preliminary data.</text>
</comment>
<keyword evidence="4" id="KW-0812">Transmembrane</keyword>
<evidence type="ECO:0000313" key="10">
    <source>
        <dbReference type="Proteomes" id="UP000478505"/>
    </source>
</evidence>
<evidence type="ECO:0000256" key="5">
    <source>
        <dbReference type="ARBA" id="ARBA00023136"/>
    </source>
</evidence>
<feature type="domain" description="TonB-dependent transporter Oar-like beta-barrel" evidence="8">
    <location>
        <begin position="342"/>
        <end position="690"/>
    </location>
</feature>
<dbReference type="AlphaFoldDB" id="A0A6B3R149"/>
<evidence type="ECO:0000313" key="9">
    <source>
        <dbReference type="EMBL" id="NEV94329.1"/>
    </source>
</evidence>
<dbReference type="InterPro" id="IPR057601">
    <property type="entry name" value="Oar-like_b-barrel"/>
</dbReference>
<dbReference type="Gene3D" id="2.60.40.1120">
    <property type="entry name" value="Carboxypeptidase-like, regulatory domain"/>
    <property type="match status" value="1"/>
</dbReference>
<dbReference type="Proteomes" id="UP000478505">
    <property type="component" value="Unassembled WGS sequence"/>
</dbReference>
<keyword evidence="2" id="KW-0813">Transport</keyword>
<dbReference type="InterPro" id="IPR039426">
    <property type="entry name" value="TonB-dep_rcpt-like"/>
</dbReference>
<keyword evidence="7" id="KW-0732">Signal</keyword>
<dbReference type="GO" id="GO:0015344">
    <property type="term" value="F:siderophore uptake transmembrane transporter activity"/>
    <property type="evidence" value="ECO:0007669"/>
    <property type="project" value="TreeGrafter"/>
</dbReference>
<reference evidence="9 10" key="1">
    <citation type="submission" date="2020-02" db="EMBL/GenBank/DDBJ databases">
        <title>Flavobacteriaceae Psychroflexus bacterium YR1-1, complete genome.</title>
        <authorList>
            <person name="Li Y."/>
            <person name="Wu S."/>
        </authorList>
    </citation>
    <scope>NUCLEOTIDE SEQUENCE [LARGE SCALE GENOMIC DNA]</scope>
    <source>
        <strain evidence="9 10">YR1-1</strain>
    </source>
</reference>
<feature type="domain" description="TonB-dependent transporter Oar-like beta-barrel" evidence="8">
    <location>
        <begin position="235"/>
        <end position="299"/>
    </location>
</feature>
<dbReference type="SUPFAM" id="SSF49464">
    <property type="entry name" value="Carboxypeptidase regulatory domain-like"/>
    <property type="match status" value="1"/>
</dbReference>
<dbReference type="PANTHER" id="PTHR30069">
    <property type="entry name" value="TONB-DEPENDENT OUTER MEMBRANE RECEPTOR"/>
    <property type="match status" value="1"/>
</dbReference>
<keyword evidence="3" id="KW-1134">Transmembrane beta strand</keyword>
<dbReference type="PANTHER" id="PTHR30069:SF46">
    <property type="entry name" value="OAR PROTEIN"/>
    <property type="match status" value="1"/>
</dbReference>
<evidence type="ECO:0000256" key="6">
    <source>
        <dbReference type="ARBA" id="ARBA00023237"/>
    </source>
</evidence>
<organism evidence="9 10">
    <name type="scientific">Psychroflexus aurantiacus</name>
    <dbReference type="NCBI Taxonomy" id="2709310"/>
    <lineage>
        <taxon>Bacteria</taxon>
        <taxon>Pseudomonadati</taxon>
        <taxon>Bacteroidota</taxon>
        <taxon>Flavobacteriia</taxon>
        <taxon>Flavobacteriales</taxon>
        <taxon>Flavobacteriaceae</taxon>
        <taxon>Psychroflexus</taxon>
    </lineage>
</organism>
<feature type="signal peptide" evidence="7">
    <location>
        <begin position="1"/>
        <end position="20"/>
    </location>
</feature>
<evidence type="ECO:0000256" key="2">
    <source>
        <dbReference type="ARBA" id="ARBA00022448"/>
    </source>
</evidence>
<keyword evidence="9" id="KW-0675">Receptor</keyword>
<feature type="chain" id="PRO_5025552853" evidence="7">
    <location>
        <begin position="21"/>
        <end position="1054"/>
    </location>
</feature>
<dbReference type="Pfam" id="PF13620">
    <property type="entry name" value="CarboxypepD_reg"/>
    <property type="match status" value="1"/>
</dbReference>
<dbReference type="Pfam" id="PF25183">
    <property type="entry name" value="OMP_b-brl_4"/>
    <property type="match status" value="2"/>
</dbReference>
<keyword evidence="6" id="KW-0998">Cell outer membrane</keyword>
<evidence type="ECO:0000256" key="7">
    <source>
        <dbReference type="SAM" id="SignalP"/>
    </source>
</evidence>
<dbReference type="InterPro" id="IPR008969">
    <property type="entry name" value="CarboxyPept-like_regulatory"/>
</dbReference>
<evidence type="ECO:0000259" key="8">
    <source>
        <dbReference type="Pfam" id="PF25183"/>
    </source>
</evidence>
<dbReference type="GO" id="GO:0044718">
    <property type="term" value="P:siderophore transmembrane transport"/>
    <property type="evidence" value="ECO:0007669"/>
    <property type="project" value="TreeGrafter"/>
</dbReference>